<dbReference type="GO" id="GO:0003723">
    <property type="term" value="F:RNA binding"/>
    <property type="evidence" value="ECO:0007669"/>
    <property type="project" value="UniProtKB-UniRule"/>
</dbReference>
<evidence type="ECO:0000259" key="6">
    <source>
        <dbReference type="SMART" id="SM00650"/>
    </source>
</evidence>
<evidence type="ECO:0000256" key="2">
    <source>
        <dbReference type="ARBA" id="ARBA00022679"/>
    </source>
</evidence>
<dbReference type="EMBL" id="JAGQLN010000022">
    <property type="protein sequence ID" value="MCA9377185.1"/>
    <property type="molecule type" value="Genomic_DNA"/>
</dbReference>
<comment type="caution">
    <text evidence="5">Lacks conserved residue(s) required for the propagation of feature annotation.</text>
</comment>
<dbReference type="InterPro" id="IPR020598">
    <property type="entry name" value="rRNA_Ade_methylase_Trfase_N"/>
</dbReference>
<dbReference type="InterPro" id="IPR029063">
    <property type="entry name" value="SAM-dependent_MTases_sf"/>
</dbReference>
<feature type="binding site" evidence="5">
    <location>
        <position position="12"/>
    </location>
    <ligand>
        <name>S-adenosyl-L-methionine</name>
        <dbReference type="ChEBI" id="CHEBI:59789"/>
    </ligand>
</feature>
<evidence type="ECO:0000256" key="4">
    <source>
        <dbReference type="ARBA" id="ARBA00022884"/>
    </source>
</evidence>
<feature type="binding site" evidence="5">
    <location>
        <position position="104"/>
    </location>
    <ligand>
        <name>S-adenosyl-L-methionine</name>
        <dbReference type="ChEBI" id="CHEBI:59789"/>
    </ligand>
</feature>
<dbReference type="AlphaFoldDB" id="A0A955I186"/>
<dbReference type="PANTHER" id="PTHR11727:SF7">
    <property type="entry name" value="DIMETHYLADENOSINE TRANSFERASE-RELATED"/>
    <property type="match status" value="1"/>
</dbReference>
<name>A0A955I186_9BACT</name>
<proteinExistence type="inferred from homology"/>
<evidence type="ECO:0000256" key="1">
    <source>
        <dbReference type="ARBA" id="ARBA00022603"/>
    </source>
</evidence>
<keyword evidence="3 5" id="KW-0949">S-adenosyl-L-methionine</keyword>
<dbReference type="InterPro" id="IPR001737">
    <property type="entry name" value="KsgA/Erm"/>
</dbReference>
<evidence type="ECO:0000313" key="8">
    <source>
        <dbReference type="Proteomes" id="UP000741282"/>
    </source>
</evidence>
<comment type="caution">
    <text evidence="7">The sequence shown here is derived from an EMBL/GenBank/DDBJ whole genome shotgun (WGS) entry which is preliminary data.</text>
</comment>
<organism evidence="7 8">
    <name type="scientific">Candidatus Dojkabacteria bacterium</name>
    <dbReference type="NCBI Taxonomy" id="2099670"/>
    <lineage>
        <taxon>Bacteria</taxon>
        <taxon>Candidatus Dojkabacteria</taxon>
    </lineage>
</organism>
<evidence type="ECO:0000256" key="5">
    <source>
        <dbReference type="PROSITE-ProRule" id="PRU01026"/>
    </source>
</evidence>
<dbReference type="Gene3D" id="1.10.8.100">
    <property type="entry name" value="Ribosomal RNA adenine dimethylase-like, domain 2"/>
    <property type="match status" value="1"/>
</dbReference>
<sequence length="294" mass="34257">MDRKLSHAQNFIRSSVLVGELLALKEVEIYPTDHVIDIGSGRGIIAERILKRLSDEGRLDLIEADRVYYEQLIMRFGRYQNVHITHANFLDLSLPKTPFKIFSNIPFNFTSDILNKVLAYKTSLNTAYIIMQKEALENWGGSQMDERYGGSLKSLLNYPFYKISEIYQFKQSDFSPRPSVQCVLAKFQKRAKPLVEPENLPVYQDFVTAISNVRVGEAVWRNLFTKDQLEYMYKNYFLLPNSGINAQNLESIFKTFCSFLEHTNERGKRTILGSYDKRTEQVRNLEKVHRTRWG</sequence>
<dbReference type="InterPro" id="IPR023165">
    <property type="entry name" value="rRNA_Ade_diMease-like_C"/>
</dbReference>
<dbReference type="PANTHER" id="PTHR11727">
    <property type="entry name" value="DIMETHYLADENOSINE TRANSFERASE"/>
    <property type="match status" value="1"/>
</dbReference>
<protein>
    <recommendedName>
        <fullName evidence="6">Ribosomal RNA adenine methylase transferase N-terminal domain-containing protein</fullName>
    </recommendedName>
</protein>
<dbReference type="PROSITE" id="PS51689">
    <property type="entry name" value="SAM_RNA_A_N6_MT"/>
    <property type="match status" value="1"/>
</dbReference>
<dbReference type="Proteomes" id="UP000741282">
    <property type="component" value="Unassembled WGS sequence"/>
</dbReference>
<comment type="similarity">
    <text evidence="5">Belongs to the class I-like SAM-binding methyltransferase superfamily. rRNA adenine N(6)-methyltransferase family.</text>
</comment>
<keyword evidence="2 5" id="KW-0808">Transferase</keyword>
<evidence type="ECO:0000313" key="7">
    <source>
        <dbReference type="EMBL" id="MCA9377185.1"/>
    </source>
</evidence>
<dbReference type="SMART" id="SM00650">
    <property type="entry name" value="rADc"/>
    <property type="match status" value="1"/>
</dbReference>
<dbReference type="Pfam" id="PF00398">
    <property type="entry name" value="RrnaAD"/>
    <property type="match status" value="1"/>
</dbReference>
<dbReference type="CDD" id="cd02440">
    <property type="entry name" value="AdoMet_MTases"/>
    <property type="match status" value="1"/>
</dbReference>
<evidence type="ECO:0000256" key="3">
    <source>
        <dbReference type="ARBA" id="ARBA00022691"/>
    </source>
</evidence>
<reference evidence="7" key="1">
    <citation type="submission" date="2020-04" db="EMBL/GenBank/DDBJ databases">
        <authorList>
            <person name="Zhang T."/>
        </authorList>
    </citation>
    <scope>NUCLEOTIDE SEQUENCE</scope>
    <source>
        <strain evidence="7">HKST-UBA17</strain>
    </source>
</reference>
<reference evidence="7" key="2">
    <citation type="journal article" date="2021" name="Microbiome">
        <title>Successional dynamics and alternative stable states in a saline activated sludge microbial community over 9 years.</title>
        <authorList>
            <person name="Wang Y."/>
            <person name="Ye J."/>
            <person name="Ju F."/>
            <person name="Liu L."/>
            <person name="Boyd J.A."/>
            <person name="Deng Y."/>
            <person name="Parks D.H."/>
            <person name="Jiang X."/>
            <person name="Yin X."/>
            <person name="Woodcroft B.J."/>
            <person name="Tyson G.W."/>
            <person name="Hugenholtz P."/>
            <person name="Polz M.F."/>
            <person name="Zhang T."/>
        </authorList>
    </citation>
    <scope>NUCLEOTIDE SEQUENCE</scope>
    <source>
        <strain evidence="7">HKST-UBA17</strain>
    </source>
</reference>
<gene>
    <name evidence="7" type="ORF">KC685_04675</name>
</gene>
<feature type="binding site" evidence="5">
    <location>
        <position position="63"/>
    </location>
    <ligand>
        <name>S-adenosyl-L-methionine</name>
        <dbReference type="ChEBI" id="CHEBI:59789"/>
    </ligand>
</feature>
<keyword evidence="1 5" id="KW-0489">Methyltransferase</keyword>
<feature type="binding site" evidence="5">
    <location>
        <position position="10"/>
    </location>
    <ligand>
        <name>S-adenosyl-L-methionine</name>
        <dbReference type="ChEBI" id="CHEBI:59789"/>
    </ligand>
</feature>
<feature type="binding site" evidence="5">
    <location>
        <position position="39"/>
    </location>
    <ligand>
        <name>S-adenosyl-L-methionine</name>
        <dbReference type="ChEBI" id="CHEBI:59789"/>
    </ligand>
</feature>
<accession>A0A955I186</accession>
<dbReference type="SUPFAM" id="SSF53335">
    <property type="entry name" value="S-adenosyl-L-methionine-dependent methyltransferases"/>
    <property type="match status" value="1"/>
</dbReference>
<feature type="domain" description="Ribosomal RNA adenine methylase transferase N-terminal" evidence="6">
    <location>
        <begin position="22"/>
        <end position="191"/>
    </location>
</feature>
<dbReference type="GO" id="GO:0000179">
    <property type="term" value="F:rRNA (adenine-N6,N6-)-dimethyltransferase activity"/>
    <property type="evidence" value="ECO:0007669"/>
    <property type="project" value="UniProtKB-UniRule"/>
</dbReference>
<keyword evidence="4 5" id="KW-0694">RNA-binding</keyword>
<dbReference type="Gene3D" id="3.40.50.150">
    <property type="entry name" value="Vaccinia Virus protein VP39"/>
    <property type="match status" value="1"/>
</dbReference>